<sequence>MCSPTFYTQDVHVEVNATTGEILKSDFSSNTDSRMPVDMNIPATGIWLYLNNPYDKQLQLQISSYPEFFNTSKVPLGEAGGSLESSLSGASLISAELPSDYFFTTLANGNSVSMSEKYLANATSFGKDVETLANEMFTQVVSIFARKSVESQQIKGIAVTTDSRMFLRGAAVRILQALLAAVGIASILLATVLRPTSGLRLDPGPIAATAVVLAASSPHTERAFSPYSTSSIKTASGGLSHYRWKFVSHNCQTRESGYDISVVCLESLPEAIVESQTVSDNPKGWRPFALRTWAKSLLVIAFCAVITVLAVLQVLSKQRDGLWSAGGSSELATAFVPTIVLVLLSYCWSGIDGAVNSLTPYKSLWKSTKKDPLKLSLQEIPNILVPFAAPIYKLGFAVAACSLTMSLFPVIKVIAAGLYTTDLAEIGRPTNITIDTSIMENPLGKYDADVIAARAVQYAEWAVTPTTNMTKRQGILENIVFSNFTGIDWQSIGNNSAEYSINATVPAIAVDVECTAIPSNAFAIYARLTDTGYYFSFDCATEACAKISHRAGTFGSGSSSPNMYEGKCVIDSNWNYQVILANFTSIQDPIRNNTPISTSSIPGTLLTPGSLNVSLPTINAASCRRLIQAIEVNTTFTRSTIHGLDGTMKILPWSPSSYDPDSIIVRNELNTSDPPDWFTPDHFYHRGYGLEQYQPGSLEGVTVWPAGGSTNFFELIATYAKYYLNDLSALSDPDGLSKATKEMYTAYTTQMLSEVRPYALKAANSTASKTIKGTAIHQQAIFYQDLRTTIILEILLFVVLICLLWVVFRFPSASILPMEPDSIAARFSFLAGSTLVSHLRKEGIASVRGTTIWKDNPGLGWWQVDKSATDGRGNESQWRWGIDVGSGRVCQNWNDRPQSHVGSAAGNEDSDDTGSYERHEQVRADGPVEQDDPEGEEMNQFSSFWEEEYGADRVSLRSLADGGRLSSRRSSSSGAGEEIVGERSGSPVSLLSDKTGLEDRR</sequence>
<feature type="transmembrane region" description="Helical" evidence="2">
    <location>
        <begin position="332"/>
        <end position="351"/>
    </location>
</feature>
<evidence type="ECO:0000313" key="4">
    <source>
        <dbReference type="Proteomes" id="UP000799438"/>
    </source>
</evidence>
<feature type="compositionally biased region" description="Low complexity" evidence="1">
    <location>
        <begin position="958"/>
        <end position="976"/>
    </location>
</feature>
<dbReference type="InterPro" id="IPR021840">
    <property type="entry name" value="DUF3433"/>
</dbReference>
<proteinExistence type="predicted"/>
<feature type="transmembrane region" description="Helical" evidence="2">
    <location>
        <begin position="174"/>
        <end position="193"/>
    </location>
</feature>
<dbReference type="RefSeq" id="XP_033391901.1">
    <property type="nucleotide sequence ID" value="XM_033543658.1"/>
</dbReference>
<keyword evidence="2" id="KW-0812">Transmembrane</keyword>
<feature type="transmembrane region" description="Helical" evidence="2">
    <location>
        <begin position="293"/>
        <end position="312"/>
    </location>
</feature>
<feature type="compositionally biased region" description="Acidic residues" evidence="1">
    <location>
        <begin position="928"/>
        <end position="937"/>
    </location>
</feature>
<dbReference type="Pfam" id="PF11915">
    <property type="entry name" value="DUF3433"/>
    <property type="match status" value="1"/>
</dbReference>
<dbReference type="PANTHER" id="PTHR37544">
    <property type="entry name" value="SPRAY-RELATED"/>
    <property type="match status" value="1"/>
</dbReference>
<feature type="region of interest" description="Disordered" evidence="1">
    <location>
        <begin position="893"/>
        <end position="944"/>
    </location>
</feature>
<dbReference type="EMBL" id="ML995530">
    <property type="protein sequence ID" value="KAF2136183.1"/>
    <property type="molecule type" value="Genomic_DNA"/>
</dbReference>
<feature type="region of interest" description="Disordered" evidence="1">
    <location>
        <begin position="958"/>
        <end position="1001"/>
    </location>
</feature>
<keyword evidence="4" id="KW-1185">Reference proteome</keyword>
<dbReference type="GeneID" id="54301155"/>
<accession>A0A6A6AYC5</accession>
<reference evidence="3" key="1">
    <citation type="journal article" date="2020" name="Stud. Mycol.">
        <title>101 Dothideomycetes genomes: a test case for predicting lifestyles and emergence of pathogens.</title>
        <authorList>
            <person name="Haridas S."/>
            <person name="Albert R."/>
            <person name="Binder M."/>
            <person name="Bloem J."/>
            <person name="Labutti K."/>
            <person name="Salamov A."/>
            <person name="Andreopoulos B."/>
            <person name="Baker S."/>
            <person name="Barry K."/>
            <person name="Bills G."/>
            <person name="Bluhm B."/>
            <person name="Cannon C."/>
            <person name="Castanera R."/>
            <person name="Culley D."/>
            <person name="Daum C."/>
            <person name="Ezra D."/>
            <person name="Gonzalez J."/>
            <person name="Henrissat B."/>
            <person name="Kuo A."/>
            <person name="Liang C."/>
            <person name="Lipzen A."/>
            <person name="Lutzoni F."/>
            <person name="Magnuson J."/>
            <person name="Mondo S."/>
            <person name="Nolan M."/>
            <person name="Ohm R."/>
            <person name="Pangilinan J."/>
            <person name="Park H.-J."/>
            <person name="Ramirez L."/>
            <person name="Alfaro M."/>
            <person name="Sun H."/>
            <person name="Tritt A."/>
            <person name="Yoshinaga Y."/>
            <person name="Zwiers L.-H."/>
            <person name="Turgeon B."/>
            <person name="Goodwin S."/>
            <person name="Spatafora J."/>
            <person name="Crous P."/>
            <person name="Grigoriev I."/>
        </authorList>
    </citation>
    <scope>NUCLEOTIDE SEQUENCE</scope>
    <source>
        <strain evidence="3">CBS 121167</strain>
    </source>
</reference>
<dbReference type="Proteomes" id="UP000799438">
    <property type="component" value="Unassembled WGS sequence"/>
</dbReference>
<feature type="transmembrane region" description="Helical" evidence="2">
    <location>
        <begin position="394"/>
        <end position="419"/>
    </location>
</feature>
<keyword evidence="2" id="KW-0472">Membrane</keyword>
<organism evidence="3 4">
    <name type="scientific">Aplosporella prunicola CBS 121167</name>
    <dbReference type="NCBI Taxonomy" id="1176127"/>
    <lineage>
        <taxon>Eukaryota</taxon>
        <taxon>Fungi</taxon>
        <taxon>Dikarya</taxon>
        <taxon>Ascomycota</taxon>
        <taxon>Pezizomycotina</taxon>
        <taxon>Dothideomycetes</taxon>
        <taxon>Dothideomycetes incertae sedis</taxon>
        <taxon>Botryosphaeriales</taxon>
        <taxon>Aplosporellaceae</taxon>
        <taxon>Aplosporella</taxon>
    </lineage>
</organism>
<dbReference type="AlphaFoldDB" id="A0A6A6AYC5"/>
<evidence type="ECO:0000313" key="3">
    <source>
        <dbReference type="EMBL" id="KAF2136183.1"/>
    </source>
</evidence>
<protein>
    <submittedName>
        <fullName evidence="3">Uncharacterized protein</fullName>
    </submittedName>
</protein>
<feature type="transmembrane region" description="Helical" evidence="2">
    <location>
        <begin position="790"/>
        <end position="808"/>
    </location>
</feature>
<name>A0A6A6AYC5_9PEZI</name>
<gene>
    <name evidence="3" type="ORF">K452DRAFT_313388</name>
</gene>
<evidence type="ECO:0000256" key="2">
    <source>
        <dbReference type="SAM" id="Phobius"/>
    </source>
</evidence>
<evidence type="ECO:0000256" key="1">
    <source>
        <dbReference type="SAM" id="MobiDB-lite"/>
    </source>
</evidence>
<dbReference type="OrthoDB" id="3912677at2759"/>
<keyword evidence="2" id="KW-1133">Transmembrane helix</keyword>
<dbReference type="PANTHER" id="PTHR37544:SF1">
    <property type="entry name" value="PHOSPHORIBOSYLAMINOIMIDAZOLE-SUCCINOCARBOXAMIDE SYNTHASE"/>
    <property type="match status" value="1"/>
</dbReference>